<keyword evidence="3" id="KW-1185">Reference proteome</keyword>
<gene>
    <name evidence="2" type="ORF">B0A55_02537</name>
</gene>
<dbReference type="Proteomes" id="UP000309340">
    <property type="component" value="Unassembled WGS sequence"/>
</dbReference>
<dbReference type="EMBL" id="NAJQ01000058">
    <property type="protein sequence ID" value="TKA81071.1"/>
    <property type="molecule type" value="Genomic_DNA"/>
</dbReference>
<feature type="compositionally biased region" description="Low complexity" evidence="1">
    <location>
        <begin position="13"/>
        <end position="48"/>
    </location>
</feature>
<evidence type="ECO:0008006" key="4">
    <source>
        <dbReference type="Google" id="ProtNLM"/>
    </source>
</evidence>
<accession>A0A4U0XWI5</accession>
<evidence type="ECO:0000313" key="2">
    <source>
        <dbReference type="EMBL" id="TKA81071.1"/>
    </source>
</evidence>
<sequence length="259" mass="27914">MAARRSAKRAAPKKAPAPTKAPATKKAPAPKKVTEVTEVTEFTEFTEPPVEEEPKKKKKKKKNSRWTEAELEYLHEARKTDTPYLKIAAHFGGVHSDLACRLRVCGDKKKYFAAQAALRRQNTEAMLRLPSIVNGQFDAVFGSAAPSLSATSFTFRSAPAPAMVPHTYYQPPPAARKPNAAPRMLLPKPEVHVAAQPQGLDISRLNSLAFAATEAERAVVSGASILAGMSGMSIGGERALAPVRPFGGVQRGSLVHILN</sequence>
<evidence type="ECO:0000256" key="1">
    <source>
        <dbReference type="SAM" id="MobiDB-lite"/>
    </source>
</evidence>
<name>A0A4U0XWI5_9PEZI</name>
<proteinExistence type="predicted"/>
<comment type="caution">
    <text evidence="2">The sequence shown here is derived from an EMBL/GenBank/DDBJ whole genome shotgun (WGS) entry which is preliminary data.</text>
</comment>
<feature type="compositionally biased region" description="Basic residues" evidence="1">
    <location>
        <begin position="1"/>
        <end position="12"/>
    </location>
</feature>
<organism evidence="2 3">
    <name type="scientific">Friedmanniomyces simplex</name>
    <dbReference type="NCBI Taxonomy" id="329884"/>
    <lineage>
        <taxon>Eukaryota</taxon>
        <taxon>Fungi</taxon>
        <taxon>Dikarya</taxon>
        <taxon>Ascomycota</taxon>
        <taxon>Pezizomycotina</taxon>
        <taxon>Dothideomycetes</taxon>
        <taxon>Dothideomycetidae</taxon>
        <taxon>Mycosphaerellales</taxon>
        <taxon>Teratosphaeriaceae</taxon>
        <taxon>Friedmanniomyces</taxon>
    </lineage>
</organism>
<reference evidence="2 3" key="1">
    <citation type="submission" date="2017-03" db="EMBL/GenBank/DDBJ databases">
        <title>Genomes of endolithic fungi from Antarctica.</title>
        <authorList>
            <person name="Coleine C."/>
            <person name="Masonjones S."/>
            <person name="Stajich J.E."/>
        </authorList>
    </citation>
    <scope>NUCLEOTIDE SEQUENCE [LARGE SCALE GENOMIC DNA]</scope>
    <source>
        <strain evidence="2 3">CCFEE 5184</strain>
    </source>
</reference>
<dbReference type="AlphaFoldDB" id="A0A4U0XWI5"/>
<evidence type="ECO:0000313" key="3">
    <source>
        <dbReference type="Proteomes" id="UP000309340"/>
    </source>
</evidence>
<dbReference type="OrthoDB" id="3911872at2759"/>
<protein>
    <recommendedName>
        <fullName evidence="4">Myb-like domain-containing protein</fullName>
    </recommendedName>
</protein>
<feature type="region of interest" description="Disordered" evidence="1">
    <location>
        <begin position="1"/>
        <end position="65"/>
    </location>
</feature>